<proteinExistence type="predicted"/>
<keyword evidence="4" id="KW-1185">Reference proteome</keyword>
<dbReference type="EMBL" id="CP038231">
    <property type="protein sequence ID" value="QDH13047.1"/>
    <property type="molecule type" value="Genomic_DNA"/>
</dbReference>
<sequence length="245" mass="26809">MTTIHLDQRALKALALLLHYPDEVLLANLSGLEVILAAVGPFQTDISPFLAWLGHADLLTLEAAHVSVFECRRSTSLHLFEHVHGQSRERGQAMVDLLAMYNAAGLGMVNGELPDYLPAFLEYLSRCPVAEAQPLLAEVAHLVRDIAQNLVQCGSPWWRPCSLLLEMAGAAPVAAPTAPPENPLGQADRARLDREWEEDPVTFNKAPCNPKGQQPHHPHVRHHGRPANAPHGENGKANRENATLC</sequence>
<gene>
    <name evidence="3" type="primary">narJ</name>
    <name evidence="3" type="ORF">E3E12_01250</name>
</gene>
<dbReference type="RefSeq" id="WP_141442691.1">
    <property type="nucleotide sequence ID" value="NZ_CP038231.1"/>
</dbReference>
<dbReference type="NCBIfam" id="TIGR00684">
    <property type="entry name" value="narJ"/>
    <property type="match status" value="1"/>
</dbReference>
<dbReference type="SUPFAM" id="SSF89155">
    <property type="entry name" value="TorD-like"/>
    <property type="match status" value="1"/>
</dbReference>
<evidence type="ECO:0000256" key="2">
    <source>
        <dbReference type="SAM" id="MobiDB-lite"/>
    </source>
</evidence>
<dbReference type="PANTHER" id="PTHR43680">
    <property type="entry name" value="NITRATE REDUCTASE MOLYBDENUM COFACTOR ASSEMBLY CHAPERONE"/>
    <property type="match status" value="1"/>
</dbReference>
<dbReference type="InterPro" id="IPR003765">
    <property type="entry name" value="NO3_reductase_chaperone_NarJ"/>
</dbReference>
<dbReference type="Gene3D" id="1.10.3480.10">
    <property type="entry name" value="TorD-like"/>
    <property type="match status" value="1"/>
</dbReference>
<keyword evidence="1" id="KW-0534">Nitrate assimilation</keyword>
<accession>A0A4Y6U9B3</accession>
<protein>
    <submittedName>
        <fullName evidence="3">Nitrate reductase molybdenum cofactor assembly chaperone</fullName>
    </submittedName>
</protein>
<dbReference type="PANTHER" id="PTHR43680:SF2">
    <property type="entry name" value="NITRATE REDUCTASE MOLYBDENUM COFACTOR ASSEMBLY CHAPERONE NARJ"/>
    <property type="match status" value="1"/>
</dbReference>
<feature type="compositionally biased region" description="Basic residues" evidence="2">
    <location>
        <begin position="214"/>
        <end position="225"/>
    </location>
</feature>
<dbReference type="OrthoDB" id="8478585at2"/>
<dbReference type="GO" id="GO:0016530">
    <property type="term" value="F:metallochaperone activity"/>
    <property type="evidence" value="ECO:0007669"/>
    <property type="project" value="TreeGrafter"/>
</dbReference>
<name>A0A4Y6U9B3_9PROT</name>
<organism evidence="3 4">
    <name type="scientific">Formicincola oecophyllae</name>
    <dbReference type="NCBI Taxonomy" id="2558361"/>
    <lineage>
        <taxon>Bacteria</taxon>
        <taxon>Pseudomonadati</taxon>
        <taxon>Pseudomonadota</taxon>
        <taxon>Alphaproteobacteria</taxon>
        <taxon>Acetobacterales</taxon>
        <taxon>Acetobacteraceae</taxon>
        <taxon>Formicincola</taxon>
    </lineage>
</organism>
<dbReference type="KEGG" id="swf:E3E12_01250"/>
<feature type="region of interest" description="Disordered" evidence="2">
    <location>
        <begin position="201"/>
        <end position="245"/>
    </location>
</feature>
<dbReference type="Pfam" id="PF02613">
    <property type="entry name" value="Nitrate_red_del"/>
    <property type="match status" value="1"/>
</dbReference>
<dbReference type="InterPro" id="IPR020945">
    <property type="entry name" value="DMSO/NO3_reduct_chaperone"/>
</dbReference>
<dbReference type="Proteomes" id="UP000318709">
    <property type="component" value="Chromosome"/>
</dbReference>
<dbReference type="GO" id="GO:0051082">
    <property type="term" value="F:unfolded protein binding"/>
    <property type="evidence" value="ECO:0007669"/>
    <property type="project" value="InterPro"/>
</dbReference>
<dbReference type="GO" id="GO:0042128">
    <property type="term" value="P:nitrate assimilation"/>
    <property type="evidence" value="ECO:0007669"/>
    <property type="project" value="UniProtKB-KW"/>
</dbReference>
<reference evidence="3 4" key="1">
    <citation type="submission" date="2019-03" db="EMBL/GenBank/DDBJ databases">
        <title>The complete genome sequence of Swingsia_sp. F3b2 LMG30590(T).</title>
        <authorList>
            <person name="Chua K.-O."/>
            <person name="Chan K.-G."/>
            <person name="See-Too W.-S."/>
        </authorList>
    </citation>
    <scope>NUCLEOTIDE SEQUENCE [LARGE SCALE GENOMIC DNA]</scope>
    <source>
        <strain evidence="3 4">F3b2</strain>
    </source>
</reference>
<dbReference type="GO" id="GO:0051131">
    <property type="term" value="P:chaperone-mediated protein complex assembly"/>
    <property type="evidence" value="ECO:0007669"/>
    <property type="project" value="InterPro"/>
</dbReference>
<dbReference type="InterPro" id="IPR036411">
    <property type="entry name" value="TorD-like_sf"/>
</dbReference>
<dbReference type="AlphaFoldDB" id="A0A4Y6U9B3"/>
<evidence type="ECO:0000313" key="4">
    <source>
        <dbReference type="Proteomes" id="UP000318709"/>
    </source>
</evidence>
<evidence type="ECO:0000256" key="1">
    <source>
        <dbReference type="ARBA" id="ARBA00023063"/>
    </source>
</evidence>
<evidence type="ECO:0000313" key="3">
    <source>
        <dbReference type="EMBL" id="QDH13047.1"/>
    </source>
</evidence>